<dbReference type="PhylomeDB" id="E9HKT8"/>
<evidence type="ECO:0000313" key="3">
    <source>
        <dbReference type="Proteomes" id="UP000000305"/>
    </source>
</evidence>
<reference evidence="2 3" key="1">
    <citation type="journal article" date="2011" name="Science">
        <title>The ecoresponsive genome of Daphnia pulex.</title>
        <authorList>
            <person name="Colbourne J.K."/>
            <person name="Pfrender M.E."/>
            <person name="Gilbert D."/>
            <person name="Thomas W.K."/>
            <person name="Tucker A."/>
            <person name="Oakley T.H."/>
            <person name="Tokishita S."/>
            <person name="Aerts A."/>
            <person name="Arnold G.J."/>
            <person name="Basu M.K."/>
            <person name="Bauer D.J."/>
            <person name="Caceres C.E."/>
            <person name="Carmel L."/>
            <person name="Casola C."/>
            <person name="Choi J.H."/>
            <person name="Detter J.C."/>
            <person name="Dong Q."/>
            <person name="Dusheyko S."/>
            <person name="Eads B.D."/>
            <person name="Frohlich T."/>
            <person name="Geiler-Samerotte K.A."/>
            <person name="Gerlach D."/>
            <person name="Hatcher P."/>
            <person name="Jogdeo S."/>
            <person name="Krijgsveld J."/>
            <person name="Kriventseva E.V."/>
            <person name="Kultz D."/>
            <person name="Laforsch C."/>
            <person name="Lindquist E."/>
            <person name="Lopez J."/>
            <person name="Manak J.R."/>
            <person name="Muller J."/>
            <person name="Pangilinan J."/>
            <person name="Patwardhan R.P."/>
            <person name="Pitluck S."/>
            <person name="Pritham E.J."/>
            <person name="Rechtsteiner A."/>
            <person name="Rho M."/>
            <person name="Rogozin I.B."/>
            <person name="Sakarya O."/>
            <person name="Salamov A."/>
            <person name="Schaack S."/>
            <person name="Shapiro H."/>
            <person name="Shiga Y."/>
            <person name="Skalitzky C."/>
            <person name="Smith Z."/>
            <person name="Souvorov A."/>
            <person name="Sung W."/>
            <person name="Tang Z."/>
            <person name="Tsuchiya D."/>
            <person name="Tu H."/>
            <person name="Vos H."/>
            <person name="Wang M."/>
            <person name="Wolf Y.I."/>
            <person name="Yamagata H."/>
            <person name="Yamada T."/>
            <person name="Ye Y."/>
            <person name="Shaw J.R."/>
            <person name="Andrews J."/>
            <person name="Crease T.J."/>
            <person name="Tang H."/>
            <person name="Lucas S.M."/>
            <person name="Robertson H.M."/>
            <person name="Bork P."/>
            <person name="Koonin E.V."/>
            <person name="Zdobnov E.M."/>
            <person name="Grigoriev I.V."/>
            <person name="Lynch M."/>
            <person name="Boore J.L."/>
        </authorList>
    </citation>
    <scope>NUCLEOTIDE SEQUENCE [LARGE SCALE GENOMIC DNA]</scope>
</reference>
<dbReference type="Proteomes" id="UP000000305">
    <property type="component" value="Unassembled WGS sequence"/>
</dbReference>
<dbReference type="OrthoDB" id="7762009at2759"/>
<evidence type="ECO:0000313" key="2">
    <source>
        <dbReference type="EMBL" id="EFX67633.1"/>
    </source>
</evidence>
<dbReference type="AlphaFoldDB" id="E9HKT8"/>
<dbReference type="Pfam" id="PF13966">
    <property type="entry name" value="zf-RVT"/>
    <property type="match status" value="1"/>
</dbReference>
<evidence type="ECO:0000259" key="1">
    <source>
        <dbReference type="Pfam" id="PF13966"/>
    </source>
</evidence>
<keyword evidence="3" id="KW-1185">Reference proteome</keyword>
<accession>E9HKT8</accession>
<organism evidence="2 3">
    <name type="scientific">Daphnia pulex</name>
    <name type="common">Water flea</name>
    <dbReference type="NCBI Taxonomy" id="6669"/>
    <lineage>
        <taxon>Eukaryota</taxon>
        <taxon>Metazoa</taxon>
        <taxon>Ecdysozoa</taxon>
        <taxon>Arthropoda</taxon>
        <taxon>Crustacea</taxon>
        <taxon>Branchiopoda</taxon>
        <taxon>Diplostraca</taxon>
        <taxon>Cladocera</taxon>
        <taxon>Anomopoda</taxon>
        <taxon>Daphniidae</taxon>
        <taxon>Daphnia</taxon>
    </lineage>
</organism>
<dbReference type="HOGENOM" id="CLU_704498_0_0_1"/>
<dbReference type="KEGG" id="dpx:DAPPUDRAFT_261325"/>
<dbReference type="InterPro" id="IPR026960">
    <property type="entry name" value="RVT-Znf"/>
</dbReference>
<dbReference type="InParanoid" id="E9HKT8"/>
<protein>
    <recommendedName>
        <fullName evidence="1">Reverse transcriptase zinc-binding domain-containing protein</fullName>
    </recommendedName>
</protein>
<dbReference type="EMBL" id="GL732672">
    <property type="protein sequence ID" value="EFX67633.1"/>
    <property type="molecule type" value="Genomic_DNA"/>
</dbReference>
<feature type="domain" description="Reverse transcriptase zinc-binding" evidence="1">
    <location>
        <begin position="247"/>
        <end position="316"/>
    </location>
</feature>
<name>E9HKT8_DAPPU</name>
<sequence length="392" mass="44286">MGPMITSVPGVSKALGLGGWAQRSTWPVPWLTSDTTLTLLGISFSHSIQETTNRIWDAALGHLQGILRTNVGRCFSLHQRVHFLKTDAYSRIVFIGQVLPCPPSSAVKLHSATTKFLWAGRLERPPPGAIFRPTTAGGLAMLHTDLFLQALFLRPIAATVLGPDTCGRFLLRYWLAFPTRAFLHCFTDTPAPMSFFQRPAHIETALRSLKALFGNGLSPPSPLTHRKIYSLLLTPEFVPGHMERAQPLLDWEAIWRSARFLPPPIRESQFLFNHRLLFTRDRCHNIDPRVDPICDRCHLEDETAEHLMIGCPVRQELTAWLQSTLQSLGCVGNLSSWIRGDVGQLPYRSPARLLVAVFVDLSWRTRQRRRLLTIAEIQHKWKSSFPGQQFSH</sequence>
<proteinExistence type="predicted"/>
<gene>
    <name evidence="2" type="ORF">DAPPUDRAFT_261325</name>
</gene>